<dbReference type="EMBL" id="LAZR01052528">
    <property type="protein sequence ID" value="KKK82748.1"/>
    <property type="molecule type" value="Genomic_DNA"/>
</dbReference>
<feature type="non-terminal residue" evidence="1">
    <location>
        <position position="43"/>
    </location>
</feature>
<evidence type="ECO:0000313" key="1">
    <source>
        <dbReference type="EMBL" id="KKK82748.1"/>
    </source>
</evidence>
<protein>
    <submittedName>
        <fullName evidence="1">Uncharacterized protein</fullName>
    </submittedName>
</protein>
<reference evidence="1" key="1">
    <citation type="journal article" date="2015" name="Nature">
        <title>Complex archaea that bridge the gap between prokaryotes and eukaryotes.</title>
        <authorList>
            <person name="Spang A."/>
            <person name="Saw J.H."/>
            <person name="Jorgensen S.L."/>
            <person name="Zaremba-Niedzwiedzka K."/>
            <person name="Martijn J."/>
            <person name="Lind A.E."/>
            <person name="van Eijk R."/>
            <person name="Schleper C."/>
            <person name="Guy L."/>
            <person name="Ettema T.J."/>
        </authorList>
    </citation>
    <scope>NUCLEOTIDE SEQUENCE</scope>
</reference>
<sequence>MIEIKCETVDEKRRVSVKDGESLVYAIEVPLSGKVTEHKLDVA</sequence>
<accession>A0A0F8YMU4</accession>
<comment type="caution">
    <text evidence="1">The sequence shown here is derived from an EMBL/GenBank/DDBJ whole genome shotgun (WGS) entry which is preliminary data.</text>
</comment>
<dbReference type="AlphaFoldDB" id="A0A0F8YMU4"/>
<proteinExistence type="predicted"/>
<organism evidence="1">
    <name type="scientific">marine sediment metagenome</name>
    <dbReference type="NCBI Taxonomy" id="412755"/>
    <lineage>
        <taxon>unclassified sequences</taxon>
        <taxon>metagenomes</taxon>
        <taxon>ecological metagenomes</taxon>
    </lineage>
</organism>
<name>A0A0F8YMU4_9ZZZZ</name>
<gene>
    <name evidence="1" type="ORF">LCGC14_2800310</name>
</gene>